<proteinExistence type="predicted"/>
<comment type="caution">
    <text evidence="2">The sequence shown here is derived from an EMBL/GenBank/DDBJ whole genome shotgun (WGS) entry which is preliminary data.</text>
</comment>
<dbReference type="AlphaFoldDB" id="A0A6L2JY65"/>
<dbReference type="PANTHER" id="PTHR33116:SF77">
    <property type="entry name" value="RNA-DIRECTED DNA POLYMERASE"/>
    <property type="match status" value="1"/>
</dbReference>
<accession>A0A6L2JY65</accession>
<dbReference type="PANTHER" id="PTHR33116">
    <property type="entry name" value="REVERSE TRANSCRIPTASE ZINC-BINDING DOMAIN-CONTAINING PROTEIN-RELATED-RELATED"/>
    <property type="match status" value="1"/>
</dbReference>
<dbReference type="InterPro" id="IPR043502">
    <property type="entry name" value="DNA/RNA_pol_sf"/>
</dbReference>
<keyword evidence="2" id="KW-0808">Transferase</keyword>
<dbReference type="EMBL" id="BKCJ010001506">
    <property type="protein sequence ID" value="GEU41956.1"/>
    <property type="molecule type" value="Genomic_DNA"/>
</dbReference>
<dbReference type="SUPFAM" id="SSF56672">
    <property type="entry name" value="DNA/RNA polymerases"/>
    <property type="match status" value="1"/>
</dbReference>
<keyword evidence="2" id="KW-0548">Nucleotidyltransferase</keyword>
<protein>
    <submittedName>
        <fullName evidence="2">RNA-directed DNA polymerase, eukaryota</fullName>
    </submittedName>
</protein>
<dbReference type="GO" id="GO:0003964">
    <property type="term" value="F:RNA-directed DNA polymerase activity"/>
    <property type="evidence" value="ECO:0007669"/>
    <property type="project" value="UniProtKB-KW"/>
</dbReference>
<organism evidence="2">
    <name type="scientific">Tanacetum cinerariifolium</name>
    <name type="common">Dalmatian daisy</name>
    <name type="synonym">Chrysanthemum cinerariifolium</name>
    <dbReference type="NCBI Taxonomy" id="118510"/>
    <lineage>
        <taxon>Eukaryota</taxon>
        <taxon>Viridiplantae</taxon>
        <taxon>Streptophyta</taxon>
        <taxon>Embryophyta</taxon>
        <taxon>Tracheophyta</taxon>
        <taxon>Spermatophyta</taxon>
        <taxon>Magnoliopsida</taxon>
        <taxon>eudicotyledons</taxon>
        <taxon>Gunneridae</taxon>
        <taxon>Pentapetalae</taxon>
        <taxon>asterids</taxon>
        <taxon>campanulids</taxon>
        <taxon>Asterales</taxon>
        <taxon>Asteraceae</taxon>
        <taxon>Asteroideae</taxon>
        <taxon>Anthemideae</taxon>
        <taxon>Anthemidinae</taxon>
        <taxon>Tanacetum</taxon>
    </lineage>
</organism>
<dbReference type="PROSITE" id="PS50878">
    <property type="entry name" value="RT_POL"/>
    <property type="match status" value="1"/>
</dbReference>
<dbReference type="Pfam" id="PF00078">
    <property type="entry name" value="RVT_1"/>
    <property type="match status" value="1"/>
</dbReference>
<evidence type="ECO:0000259" key="1">
    <source>
        <dbReference type="PROSITE" id="PS50878"/>
    </source>
</evidence>
<name>A0A6L2JY65_TANCI</name>
<gene>
    <name evidence="2" type="ORF">Tci_013934</name>
</gene>
<reference evidence="2" key="1">
    <citation type="journal article" date="2019" name="Sci. Rep.">
        <title>Draft genome of Tanacetum cinerariifolium, the natural source of mosquito coil.</title>
        <authorList>
            <person name="Yamashiro T."/>
            <person name="Shiraishi A."/>
            <person name="Satake H."/>
            <person name="Nakayama K."/>
        </authorList>
    </citation>
    <scope>NUCLEOTIDE SEQUENCE</scope>
</reference>
<sequence length="479" mass="54625">MWDYLLDILGAFGFGPTWCKWIRGTFIYANSSILVNGSPTKEFSSHRGLKQGDPLAPYLFILVMESLHLSFNRAIEEGVFKGILLPGSLHLSHLFYADDAMFLGEWSHTNFHGIVNILKSFYFASGLQINLNKSQLLGVGVPHSDVVNAATLIGCSIMNDSFRYLGVLVGHHSSRLSAWDDTIDKLKGRLSKWKMKTLSIGGRFTLLKSVLGATPIYNMSIFKVPRGILKVMESIRRRFFYGIDPSENKISWVAWNKVLASKNHGGLGISSFFALNRALLLKWIWRFISSDGSLWSKVIQALYGKRIDFHATKFSSIWCSIIRELHQLKDNGFDFWEHCKIRIGNGSTTRFWYDLWIGDMRLYAKFPRLFALDLNKDCSVADKLNNYVELSFRRTVRGGIEQHQMSDLVSMLESIVLSSSNDRWVCGLSNDGDFKVKDIRIFLDHLILPHFESTRWIKAMLLRLTFLLGELVKIASRLG</sequence>
<evidence type="ECO:0000313" key="2">
    <source>
        <dbReference type="EMBL" id="GEU41956.1"/>
    </source>
</evidence>
<dbReference type="InterPro" id="IPR000477">
    <property type="entry name" value="RT_dom"/>
</dbReference>
<feature type="domain" description="Reverse transcriptase" evidence="1">
    <location>
        <begin position="1"/>
        <end position="169"/>
    </location>
</feature>
<keyword evidence="2" id="KW-0695">RNA-directed DNA polymerase</keyword>